<evidence type="ECO:0000256" key="8">
    <source>
        <dbReference type="ARBA" id="ARBA00049348"/>
    </source>
</evidence>
<comment type="function">
    <text evidence="9">Involved in the cellular defense against the biological effects of O6-methylguanine (O6-MeG) and O4-methylthymine (O4-MeT) in DNA. Repairs the methylated nucleobase in DNA by stoichiometrically transferring the methyl group to a cysteine residue in the enzyme. This is a suicide reaction: the enzyme is irreversibly inactivated.</text>
</comment>
<evidence type="ECO:0000256" key="5">
    <source>
        <dbReference type="ARBA" id="ARBA00022679"/>
    </source>
</evidence>
<dbReference type="InterPro" id="IPR036217">
    <property type="entry name" value="MethylDNA_cys_MeTrfase_DNAb"/>
</dbReference>
<keyword evidence="12" id="KW-1185">Reference proteome</keyword>
<comment type="catalytic activity">
    <reaction evidence="8 9">
        <text>a 6-O-methyl-2'-deoxyguanosine in DNA + L-cysteinyl-[protein] = S-methyl-L-cysteinyl-[protein] + a 2'-deoxyguanosine in DNA</text>
        <dbReference type="Rhea" id="RHEA:24000"/>
        <dbReference type="Rhea" id="RHEA-COMP:10131"/>
        <dbReference type="Rhea" id="RHEA-COMP:10132"/>
        <dbReference type="Rhea" id="RHEA-COMP:11367"/>
        <dbReference type="Rhea" id="RHEA-COMP:11368"/>
        <dbReference type="ChEBI" id="CHEBI:29950"/>
        <dbReference type="ChEBI" id="CHEBI:82612"/>
        <dbReference type="ChEBI" id="CHEBI:85445"/>
        <dbReference type="ChEBI" id="CHEBI:85448"/>
        <dbReference type="EC" id="2.1.1.63"/>
    </reaction>
</comment>
<dbReference type="InterPro" id="IPR036631">
    <property type="entry name" value="MGMT_N_sf"/>
</dbReference>
<protein>
    <recommendedName>
        <fullName evidence="9">Methylated-DNA--protein-cysteine methyltransferase</fullName>
        <ecNumber evidence="9">2.1.1.63</ecNumber>
    </recommendedName>
    <alternativeName>
        <fullName evidence="9">6-O-methylguanine-DNA methyltransferase</fullName>
        <shortName evidence="9">MGMT</shortName>
    </alternativeName>
    <alternativeName>
        <fullName evidence="9">O-6-methylguanine-DNA-alkyltransferase</fullName>
    </alternativeName>
</protein>
<keyword evidence="6 9" id="KW-0227">DNA damage</keyword>
<comment type="miscellaneous">
    <text evidence="9">This enzyme catalyzes only one turnover and therefore is not strictly catalytic. According to one definition, an enzyme is a biocatalyst that acts repeatedly and over many reaction cycles.</text>
</comment>
<evidence type="ECO:0000256" key="9">
    <source>
        <dbReference type="HAMAP-Rule" id="MF_00772"/>
    </source>
</evidence>
<evidence type="ECO:0000256" key="4">
    <source>
        <dbReference type="ARBA" id="ARBA00022603"/>
    </source>
</evidence>
<dbReference type="RefSeq" id="WP_131154072.1">
    <property type="nucleotide sequence ID" value="NZ_CP036402.1"/>
</dbReference>
<comment type="similarity">
    <text evidence="2 9">Belongs to the MGMT family.</text>
</comment>
<dbReference type="EMBL" id="CP036402">
    <property type="protein sequence ID" value="QBI19075.1"/>
    <property type="molecule type" value="Genomic_DNA"/>
</dbReference>
<feature type="active site" description="Nucleophile; methyl group acceptor" evidence="9">
    <location>
        <position position="127"/>
    </location>
</feature>
<dbReference type="Gene3D" id="3.30.160.70">
    <property type="entry name" value="Methylated DNA-protein cysteine methyltransferase domain"/>
    <property type="match status" value="1"/>
</dbReference>
<accession>A0A411YD20</accession>
<reference evidence="11 12" key="1">
    <citation type="submission" date="2019-01" db="EMBL/GenBank/DDBJ databases">
        <title>Egibacter rhizosphaerae EGI 80759T.</title>
        <authorList>
            <person name="Chen D.-D."/>
            <person name="Tian Y."/>
            <person name="Jiao J.-Y."/>
            <person name="Zhang X.-T."/>
            <person name="Zhang Y.-G."/>
            <person name="Zhang Y."/>
            <person name="Xiao M."/>
            <person name="Shu W.-S."/>
            <person name="Li W.-J."/>
        </authorList>
    </citation>
    <scope>NUCLEOTIDE SEQUENCE [LARGE SCALE GENOMIC DNA]</scope>
    <source>
        <strain evidence="11 12">EGI 80759</strain>
    </source>
</reference>
<gene>
    <name evidence="11" type="ORF">ER308_05635</name>
</gene>
<keyword evidence="5 9" id="KW-0808">Transferase</keyword>
<keyword evidence="7 9" id="KW-0234">DNA repair</keyword>
<dbReference type="FunFam" id="1.10.10.10:FF:000214">
    <property type="entry name" value="Methylated-DNA--protein-cysteine methyltransferase"/>
    <property type="match status" value="1"/>
</dbReference>
<dbReference type="AlphaFoldDB" id="A0A411YD20"/>
<dbReference type="NCBIfam" id="TIGR00589">
    <property type="entry name" value="ogt"/>
    <property type="match status" value="1"/>
</dbReference>
<feature type="domain" description="Methylated-DNA-[protein]-cysteine S-methyltransferase DNA binding" evidence="10">
    <location>
        <begin position="77"/>
        <end position="156"/>
    </location>
</feature>
<dbReference type="HAMAP" id="MF_00772">
    <property type="entry name" value="OGT"/>
    <property type="match status" value="1"/>
</dbReference>
<organism evidence="11 12">
    <name type="scientific">Egibacter rhizosphaerae</name>
    <dbReference type="NCBI Taxonomy" id="1670831"/>
    <lineage>
        <taxon>Bacteria</taxon>
        <taxon>Bacillati</taxon>
        <taxon>Actinomycetota</taxon>
        <taxon>Nitriliruptoria</taxon>
        <taxon>Egibacterales</taxon>
        <taxon>Egibacteraceae</taxon>
        <taxon>Egibacter</taxon>
    </lineage>
</organism>
<keyword evidence="3 9" id="KW-0963">Cytoplasm</keyword>
<dbReference type="Pfam" id="PF01035">
    <property type="entry name" value="DNA_binding_1"/>
    <property type="match status" value="1"/>
</dbReference>
<dbReference type="EC" id="2.1.1.63" evidence="9"/>
<dbReference type="GO" id="GO:0006307">
    <property type="term" value="P:DNA alkylation repair"/>
    <property type="evidence" value="ECO:0007669"/>
    <property type="project" value="UniProtKB-UniRule"/>
</dbReference>
<evidence type="ECO:0000256" key="3">
    <source>
        <dbReference type="ARBA" id="ARBA00022490"/>
    </source>
</evidence>
<name>A0A411YD20_9ACTN</name>
<comment type="subcellular location">
    <subcellularLocation>
        <location evidence="9">Cytoplasm</location>
    </subcellularLocation>
</comment>
<evidence type="ECO:0000256" key="2">
    <source>
        <dbReference type="ARBA" id="ARBA00008711"/>
    </source>
</evidence>
<evidence type="ECO:0000256" key="1">
    <source>
        <dbReference type="ARBA" id="ARBA00001286"/>
    </source>
</evidence>
<dbReference type="Proteomes" id="UP000291469">
    <property type="component" value="Chromosome"/>
</dbReference>
<proteinExistence type="inferred from homology"/>
<dbReference type="PROSITE" id="PS00374">
    <property type="entry name" value="MGMT"/>
    <property type="match status" value="1"/>
</dbReference>
<evidence type="ECO:0000259" key="10">
    <source>
        <dbReference type="Pfam" id="PF01035"/>
    </source>
</evidence>
<dbReference type="CDD" id="cd06445">
    <property type="entry name" value="ATase"/>
    <property type="match status" value="1"/>
</dbReference>
<evidence type="ECO:0000313" key="11">
    <source>
        <dbReference type="EMBL" id="QBI19075.1"/>
    </source>
</evidence>
<dbReference type="GO" id="GO:0032259">
    <property type="term" value="P:methylation"/>
    <property type="evidence" value="ECO:0007669"/>
    <property type="project" value="UniProtKB-KW"/>
</dbReference>
<dbReference type="InterPro" id="IPR001497">
    <property type="entry name" value="MethylDNA_cys_MeTrfase_AS"/>
</dbReference>
<dbReference type="Gene3D" id="1.10.10.10">
    <property type="entry name" value="Winged helix-like DNA-binding domain superfamily/Winged helix DNA-binding domain"/>
    <property type="match status" value="1"/>
</dbReference>
<dbReference type="PANTHER" id="PTHR10815">
    <property type="entry name" value="METHYLATED-DNA--PROTEIN-CYSTEINE METHYLTRANSFERASE"/>
    <property type="match status" value="1"/>
</dbReference>
<evidence type="ECO:0000256" key="7">
    <source>
        <dbReference type="ARBA" id="ARBA00023204"/>
    </source>
</evidence>
<comment type="catalytic activity">
    <reaction evidence="1 9">
        <text>a 4-O-methyl-thymidine in DNA + L-cysteinyl-[protein] = a thymidine in DNA + S-methyl-L-cysteinyl-[protein]</text>
        <dbReference type="Rhea" id="RHEA:53428"/>
        <dbReference type="Rhea" id="RHEA-COMP:10131"/>
        <dbReference type="Rhea" id="RHEA-COMP:10132"/>
        <dbReference type="Rhea" id="RHEA-COMP:13555"/>
        <dbReference type="Rhea" id="RHEA-COMP:13556"/>
        <dbReference type="ChEBI" id="CHEBI:29950"/>
        <dbReference type="ChEBI" id="CHEBI:82612"/>
        <dbReference type="ChEBI" id="CHEBI:137386"/>
        <dbReference type="ChEBI" id="CHEBI:137387"/>
        <dbReference type="EC" id="2.1.1.63"/>
    </reaction>
</comment>
<dbReference type="GO" id="GO:0003908">
    <property type="term" value="F:methylated-DNA-[protein]-cysteine S-methyltransferase activity"/>
    <property type="evidence" value="ECO:0007669"/>
    <property type="project" value="UniProtKB-UniRule"/>
</dbReference>
<dbReference type="SUPFAM" id="SSF46767">
    <property type="entry name" value="Methylated DNA-protein cysteine methyltransferase, C-terminal domain"/>
    <property type="match status" value="1"/>
</dbReference>
<dbReference type="InterPro" id="IPR014048">
    <property type="entry name" value="MethylDNA_cys_MeTrfase_DNA-bd"/>
</dbReference>
<dbReference type="PANTHER" id="PTHR10815:SF5">
    <property type="entry name" value="METHYLATED-DNA--PROTEIN-CYSTEINE METHYLTRANSFERASE"/>
    <property type="match status" value="1"/>
</dbReference>
<sequence length="161" mass="16712">MTVTRYAWLDSPVGRVLATARDDGALVGLGLPGRASVGDGWRHDEEAFARLAGWLAAYAEGAPPALDLALAPDGTRFQREVWAALEKLPFGTTTSYGALAAAIGRPRAVRAVARAVGANPLPIIVPCHRVVGADGSLTGYAGGLDAKQRLLRLEGASLATI</sequence>
<dbReference type="OrthoDB" id="9802228at2"/>
<dbReference type="GO" id="GO:0005737">
    <property type="term" value="C:cytoplasm"/>
    <property type="evidence" value="ECO:0007669"/>
    <property type="project" value="UniProtKB-SubCell"/>
</dbReference>
<evidence type="ECO:0000256" key="6">
    <source>
        <dbReference type="ARBA" id="ARBA00022763"/>
    </source>
</evidence>
<keyword evidence="4 9" id="KW-0489">Methyltransferase</keyword>
<evidence type="ECO:0000313" key="12">
    <source>
        <dbReference type="Proteomes" id="UP000291469"/>
    </source>
</evidence>
<dbReference type="KEGG" id="erz:ER308_05635"/>
<dbReference type="SUPFAM" id="SSF53155">
    <property type="entry name" value="Methylated DNA-protein cysteine methyltransferase domain"/>
    <property type="match status" value="1"/>
</dbReference>
<dbReference type="InterPro" id="IPR036388">
    <property type="entry name" value="WH-like_DNA-bd_sf"/>
</dbReference>
<dbReference type="InterPro" id="IPR023546">
    <property type="entry name" value="MGMT"/>
</dbReference>